<dbReference type="PROSITE" id="PS01031">
    <property type="entry name" value="SHSP"/>
    <property type="match status" value="1"/>
</dbReference>
<dbReference type="Gene3D" id="2.60.40.790">
    <property type="match status" value="1"/>
</dbReference>
<dbReference type="GeneID" id="103719922"/>
<evidence type="ECO:0000313" key="6">
    <source>
        <dbReference type="Proteomes" id="UP000228380"/>
    </source>
</evidence>
<evidence type="ECO:0000256" key="4">
    <source>
        <dbReference type="SAM" id="Phobius"/>
    </source>
</evidence>
<dbReference type="KEGG" id="pda:103719922"/>
<evidence type="ECO:0000313" key="7">
    <source>
        <dbReference type="RefSeq" id="XP_008807627.2"/>
    </source>
</evidence>
<evidence type="ECO:0000256" key="1">
    <source>
        <dbReference type="ARBA" id="ARBA00023016"/>
    </source>
</evidence>
<comment type="similarity">
    <text evidence="2 3">Belongs to the small heat shock protein (HSP20) family.</text>
</comment>
<keyword evidence="4" id="KW-1133">Transmembrane helix</keyword>
<accession>A0A8B7CWG8</accession>
<dbReference type="Pfam" id="PF00011">
    <property type="entry name" value="HSP20"/>
    <property type="match status" value="1"/>
</dbReference>
<organism evidence="6 7">
    <name type="scientific">Phoenix dactylifera</name>
    <name type="common">Date palm</name>
    <dbReference type="NCBI Taxonomy" id="42345"/>
    <lineage>
        <taxon>Eukaryota</taxon>
        <taxon>Viridiplantae</taxon>
        <taxon>Streptophyta</taxon>
        <taxon>Embryophyta</taxon>
        <taxon>Tracheophyta</taxon>
        <taxon>Spermatophyta</taxon>
        <taxon>Magnoliopsida</taxon>
        <taxon>Liliopsida</taxon>
        <taxon>Arecaceae</taxon>
        <taxon>Coryphoideae</taxon>
        <taxon>Phoeniceae</taxon>
        <taxon>Phoenix</taxon>
    </lineage>
</organism>
<evidence type="ECO:0000259" key="5">
    <source>
        <dbReference type="PROSITE" id="PS01031"/>
    </source>
</evidence>
<dbReference type="OrthoDB" id="1431247at2759"/>
<dbReference type="PANTHER" id="PTHR11527">
    <property type="entry name" value="HEAT-SHOCK PROTEIN 20 FAMILY MEMBER"/>
    <property type="match status" value="1"/>
</dbReference>
<dbReference type="CDD" id="cd06464">
    <property type="entry name" value="ACD_sHsps-like"/>
    <property type="match status" value="1"/>
</dbReference>
<feature type="transmembrane region" description="Helical" evidence="4">
    <location>
        <begin position="147"/>
        <end position="167"/>
    </location>
</feature>
<dbReference type="AlphaFoldDB" id="A0A8B7CWG8"/>
<proteinExistence type="inferred from homology"/>
<gene>
    <name evidence="7" type="primary">LOC103719922</name>
</gene>
<dbReference type="InterPro" id="IPR031107">
    <property type="entry name" value="Small_HSP"/>
</dbReference>
<evidence type="ECO:0000256" key="2">
    <source>
        <dbReference type="PROSITE-ProRule" id="PRU00285"/>
    </source>
</evidence>
<keyword evidence="4" id="KW-0812">Transmembrane</keyword>
<keyword evidence="1" id="KW-0346">Stress response</keyword>
<feature type="domain" description="SHSP" evidence="5">
    <location>
        <begin position="20"/>
        <end position="127"/>
    </location>
</feature>
<keyword evidence="4" id="KW-0472">Membrane</keyword>
<dbReference type="SUPFAM" id="SSF49764">
    <property type="entry name" value="HSP20-like chaperones"/>
    <property type="match status" value="1"/>
</dbReference>
<reference evidence="7" key="1">
    <citation type="submission" date="2025-08" db="UniProtKB">
        <authorList>
            <consortium name="RefSeq"/>
        </authorList>
    </citation>
    <scope>IDENTIFICATION</scope>
    <source>
        <tissue evidence="7">Young leaves</tissue>
    </source>
</reference>
<sequence length="173" mass="19473">MSFLSKQQRSEVMEAMAGSRIYTEVDPPCQWVEGEEFDTLLVDASGFTKQELKAQVDTSGNLKISGECHIEGNQWRRFLKSFQLPKDCNVRMIKAKFDEGILYVVVPKRMAEDRLSQGVANNNVQVPETSKPGMEDVVKGLNKYRQFIVNVVVAIIVAVGIGTYIGYKLRSHI</sequence>
<protein>
    <submittedName>
        <fullName evidence="7">Inactive protein RESTRICTED TEV MOVEMENT 2-like</fullName>
    </submittedName>
</protein>
<dbReference type="InterPro" id="IPR002068">
    <property type="entry name" value="A-crystallin/Hsp20_dom"/>
</dbReference>
<evidence type="ECO:0000256" key="3">
    <source>
        <dbReference type="RuleBase" id="RU003616"/>
    </source>
</evidence>
<dbReference type="InterPro" id="IPR008978">
    <property type="entry name" value="HSP20-like_chaperone"/>
</dbReference>
<name>A0A8B7CWG8_PHODC</name>
<dbReference type="Proteomes" id="UP000228380">
    <property type="component" value="Unplaced"/>
</dbReference>
<keyword evidence="6" id="KW-1185">Reference proteome</keyword>
<dbReference type="RefSeq" id="XP_008807627.2">
    <property type="nucleotide sequence ID" value="XM_008809405.4"/>
</dbReference>